<keyword evidence="3 4" id="KW-0539">Nucleus</keyword>
<keyword evidence="4" id="KW-0804">Transcription</keyword>
<dbReference type="Pfam" id="PF08612">
    <property type="entry name" value="Med20"/>
    <property type="match status" value="1"/>
</dbReference>
<comment type="caution">
    <text evidence="5">The sequence shown here is derived from an EMBL/GenBank/DDBJ whole genome shotgun (WGS) entry which is preliminary data.</text>
</comment>
<reference evidence="5" key="1">
    <citation type="submission" date="2020-05" db="EMBL/GenBank/DDBJ databases">
        <title>Phylogenomic resolution of chytrid fungi.</title>
        <authorList>
            <person name="Stajich J.E."/>
            <person name="Amses K."/>
            <person name="Simmons R."/>
            <person name="Seto K."/>
            <person name="Myers J."/>
            <person name="Bonds A."/>
            <person name="Quandt C.A."/>
            <person name="Barry K."/>
            <person name="Liu P."/>
            <person name="Grigoriev I."/>
            <person name="Longcore J.E."/>
            <person name="James T.Y."/>
        </authorList>
    </citation>
    <scope>NUCLEOTIDE SEQUENCE</scope>
    <source>
        <strain evidence="5">JEL0476</strain>
    </source>
</reference>
<evidence type="ECO:0000313" key="6">
    <source>
        <dbReference type="Proteomes" id="UP001211065"/>
    </source>
</evidence>
<name>A0AAD5U6M7_9FUNG</name>
<dbReference type="AlphaFoldDB" id="A0AAD5U6M7"/>
<keyword evidence="6" id="KW-1185">Reference proteome</keyword>
<comment type="subunit">
    <text evidence="4">Component of the Mediator complex.</text>
</comment>
<dbReference type="GO" id="GO:0003712">
    <property type="term" value="F:transcription coregulator activity"/>
    <property type="evidence" value="ECO:0007669"/>
    <property type="project" value="InterPro"/>
</dbReference>
<comment type="subcellular location">
    <subcellularLocation>
        <location evidence="1 4">Nucleus</location>
    </subcellularLocation>
</comment>
<protein>
    <recommendedName>
        <fullName evidence="4">Mediator of RNA polymerase II transcription subunit 20</fullName>
    </recommendedName>
    <alternativeName>
        <fullName evidence="4">Mediator complex subunit 20</fullName>
    </alternativeName>
</protein>
<sequence>MYTFYRDNEKVLLLFQTESRTFAYIDDNFIHATSVLNSIVKKMKNIWTLRNTIKIEGYEYSTNYCSQTIILRISNILVGNNINGILLQSYILNENSTLKTPINLKENIALVVSFLNSIFGDIFSVKEKEYSYENAGIESNTFEEQHLVFQILRTLIDARIL</sequence>
<accession>A0AAD5U6M7</accession>
<keyword evidence="4" id="KW-0805">Transcription regulation</keyword>
<evidence type="ECO:0000256" key="3">
    <source>
        <dbReference type="ARBA" id="ARBA00023242"/>
    </source>
</evidence>
<organism evidence="5 6">
    <name type="scientific">Clydaea vesicula</name>
    <dbReference type="NCBI Taxonomy" id="447962"/>
    <lineage>
        <taxon>Eukaryota</taxon>
        <taxon>Fungi</taxon>
        <taxon>Fungi incertae sedis</taxon>
        <taxon>Chytridiomycota</taxon>
        <taxon>Chytridiomycota incertae sedis</taxon>
        <taxon>Chytridiomycetes</taxon>
        <taxon>Lobulomycetales</taxon>
        <taxon>Lobulomycetaceae</taxon>
        <taxon>Clydaea</taxon>
    </lineage>
</organism>
<keyword evidence="4" id="KW-0010">Activator</keyword>
<comment type="function">
    <text evidence="4">Component of the Mediator complex, a coactivator involved in the regulated transcription of nearly all RNA polymerase II-dependent genes. Mediator functions as a bridge to convey information from gene-specific regulatory proteins to the basal RNA polymerase II transcription machinery. Mediator is recruited to promoters by direct interactions with regulatory proteins and serves as a scaffold for the assembly of a functional preinitiation complex with RNA polymerase II and the general transcription factors.</text>
</comment>
<evidence type="ECO:0000313" key="5">
    <source>
        <dbReference type="EMBL" id="KAJ3224991.1"/>
    </source>
</evidence>
<dbReference type="GO" id="GO:0006357">
    <property type="term" value="P:regulation of transcription by RNA polymerase II"/>
    <property type="evidence" value="ECO:0007669"/>
    <property type="project" value="InterPro"/>
</dbReference>
<proteinExistence type="inferred from homology"/>
<evidence type="ECO:0000256" key="2">
    <source>
        <dbReference type="ARBA" id="ARBA00010743"/>
    </source>
</evidence>
<evidence type="ECO:0000256" key="4">
    <source>
        <dbReference type="RuleBase" id="RU364152"/>
    </source>
</evidence>
<dbReference type="GO" id="GO:0016592">
    <property type="term" value="C:mediator complex"/>
    <property type="evidence" value="ECO:0007669"/>
    <property type="project" value="InterPro"/>
</dbReference>
<comment type="similarity">
    <text evidence="2 4">Belongs to the Mediator complex subunit 20 family.</text>
</comment>
<gene>
    <name evidence="4" type="primary">MED20</name>
    <name evidence="5" type="ORF">HK099_007539</name>
</gene>
<dbReference type="EMBL" id="JADGJW010000074">
    <property type="protein sequence ID" value="KAJ3224991.1"/>
    <property type="molecule type" value="Genomic_DNA"/>
</dbReference>
<evidence type="ECO:0000256" key="1">
    <source>
        <dbReference type="ARBA" id="ARBA00004123"/>
    </source>
</evidence>
<dbReference type="InterPro" id="IPR013921">
    <property type="entry name" value="Mediator_Med20"/>
</dbReference>
<dbReference type="Proteomes" id="UP001211065">
    <property type="component" value="Unassembled WGS sequence"/>
</dbReference>